<evidence type="ECO:0000256" key="3">
    <source>
        <dbReference type="ARBA" id="ARBA00022989"/>
    </source>
</evidence>
<organism evidence="7 8">
    <name type="scientific">Ilumatobacter coccineus (strain NBRC 103263 / KCTC 29153 / YM16-304)</name>
    <dbReference type="NCBI Taxonomy" id="1313172"/>
    <lineage>
        <taxon>Bacteria</taxon>
        <taxon>Bacillati</taxon>
        <taxon>Actinomycetota</taxon>
        <taxon>Acidimicrobiia</taxon>
        <taxon>Acidimicrobiales</taxon>
        <taxon>Ilumatobacteraceae</taxon>
        <taxon>Ilumatobacter</taxon>
    </lineage>
</organism>
<evidence type="ECO:0000256" key="2">
    <source>
        <dbReference type="ARBA" id="ARBA00022692"/>
    </source>
</evidence>
<dbReference type="AlphaFoldDB" id="A0A6C7EA87"/>
<name>A0A6C7EA87_ILUCY</name>
<evidence type="ECO:0000313" key="7">
    <source>
        <dbReference type="EMBL" id="BAN03647.1"/>
    </source>
</evidence>
<dbReference type="Proteomes" id="UP000011863">
    <property type="component" value="Chromosome"/>
</dbReference>
<dbReference type="EMBL" id="AP012057">
    <property type="protein sequence ID" value="BAN03647.1"/>
    <property type="molecule type" value="Genomic_DNA"/>
</dbReference>
<proteinExistence type="predicted"/>
<sequence length="335" mass="38435">MTDERWRTIRLSLVALFGVGYVAWFFTRGIIINHVLVLSSMALFFAVASVGRPWRCWVESLRDYLLFAAMWLAYAESRGLADGLDFPIQVESVRNIDRAFFFGADGVVELQQRFLAPPGTVRWYDVVGSMVYYSHFIVPPVTIALLWFFNREQWVRYMRRFATLLFVGCAMFVVVPTAPPWMAGDPAFGYDALPPLRRPTGNGWRYLGLDAAVDAWDTGRDWANPVAAMPSLHSGFSLFFVVFMFRWVTDWRWRSLMLLYPATMAVSLMYFGEHYFADAVAAWLIVGLSFWVWNRLEARWARRDESLEPEVAATVDVELDTGGELGLVGTQERHD</sequence>
<dbReference type="Pfam" id="PF14378">
    <property type="entry name" value="PAP2_3"/>
    <property type="match status" value="1"/>
</dbReference>
<feature type="domain" description="Inositolphosphotransferase Aur1/Ipt1" evidence="6">
    <location>
        <begin position="122"/>
        <end position="291"/>
    </location>
</feature>
<evidence type="ECO:0000256" key="5">
    <source>
        <dbReference type="SAM" id="Phobius"/>
    </source>
</evidence>
<feature type="transmembrane region" description="Helical" evidence="5">
    <location>
        <begin position="277"/>
        <end position="293"/>
    </location>
</feature>
<dbReference type="KEGG" id="aym:YM304_33330"/>
<comment type="subcellular location">
    <subcellularLocation>
        <location evidence="1">Membrane</location>
        <topology evidence="1">Multi-pass membrane protein</topology>
    </subcellularLocation>
</comment>
<evidence type="ECO:0000256" key="4">
    <source>
        <dbReference type="ARBA" id="ARBA00023136"/>
    </source>
</evidence>
<feature type="transmembrane region" description="Helical" evidence="5">
    <location>
        <begin position="130"/>
        <end position="149"/>
    </location>
</feature>
<keyword evidence="3 5" id="KW-1133">Transmembrane helix</keyword>
<accession>A0A6C7EA87</accession>
<keyword evidence="2 5" id="KW-0812">Transmembrane</keyword>
<dbReference type="Gene3D" id="1.20.144.10">
    <property type="entry name" value="Phosphatidic acid phosphatase type 2/haloperoxidase"/>
    <property type="match status" value="1"/>
</dbReference>
<evidence type="ECO:0000259" key="6">
    <source>
        <dbReference type="Pfam" id="PF14378"/>
    </source>
</evidence>
<dbReference type="CDD" id="cd03386">
    <property type="entry name" value="PAP2_Aur1_like"/>
    <property type="match status" value="1"/>
</dbReference>
<evidence type="ECO:0000256" key="1">
    <source>
        <dbReference type="ARBA" id="ARBA00004141"/>
    </source>
</evidence>
<dbReference type="PANTHER" id="PTHR31310:SF7">
    <property type="entry name" value="PA-PHOSPHATASE RELATED-FAMILY PROTEIN DDB_G0268928"/>
    <property type="match status" value="1"/>
</dbReference>
<dbReference type="PANTHER" id="PTHR31310">
    <property type="match status" value="1"/>
</dbReference>
<dbReference type="GO" id="GO:0016020">
    <property type="term" value="C:membrane"/>
    <property type="evidence" value="ECO:0007669"/>
    <property type="project" value="UniProtKB-SubCell"/>
</dbReference>
<feature type="transmembrane region" description="Helical" evidence="5">
    <location>
        <begin position="9"/>
        <end position="26"/>
    </location>
</feature>
<reference evidence="7 8" key="1">
    <citation type="journal article" date="2013" name="Int. J. Syst. Evol. Microbiol.">
        <title>Ilumatobacter nonamiense sp. nov. and Ilumatobacter coccineum sp. nov., isolated from seashore sand.</title>
        <authorList>
            <person name="Matsumoto A."/>
            <person name="Kasai H."/>
            <person name="Matsuo Y."/>
            <person name="Shizuri Y."/>
            <person name="Ichikawa N."/>
            <person name="Fujita N."/>
            <person name="Omura S."/>
            <person name="Takahashi Y."/>
        </authorList>
    </citation>
    <scope>NUCLEOTIDE SEQUENCE [LARGE SCALE GENOMIC DNA]</scope>
    <source>
        <strain evidence="8">NBRC 103263 / KCTC 29153 / YM16-304</strain>
    </source>
</reference>
<gene>
    <name evidence="7" type="ORF">YM304_33330</name>
</gene>
<feature type="transmembrane region" description="Helical" evidence="5">
    <location>
        <begin position="255"/>
        <end position="271"/>
    </location>
</feature>
<dbReference type="InterPro" id="IPR036938">
    <property type="entry name" value="PAP2/HPO_sf"/>
</dbReference>
<feature type="transmembrane region" description="Helical" evidence="5">
    <location>
        <begin position="161"/>
        <end position="182"/>
    </location>
</feature>
<dbReference type="InterPro" id="IPR026841">
    <property type="entry name" value="Aur1/Ipt1"/>
</dbReference>
<dbReference type="OrthoDB" id="629685at2"/>
<dbReference type="RefSeq" id="WP_015442894.1">
    <property type="nucleotide sequence ID" value="NC_020520.1"/>
</dbReference>
<feature type="transmembrane region" description="Helical" evidence="5">
    <location>
        <begin position="226"/>
        <end position="248"/>
    </location>
</feature>
<dbReference type="InterPro" id="IPR052185">
    <property type="entry name" value="IPC_Synthase-Related"/>
</dbReference>
<dbReference type="SUPFAM" id="SSF48317">
    <property type="entry name" value="Acid phosphatase/Vanadium-dependent haloperoxidase"/>
    <property type="match status" value="1"/>
</dbReference>
<evidence type="ECO:0000313" key="8">
    <source>
        <dbReference type="Proteomes" id="UP000011863"/>
    </source>
</evidence>
<protein>
    <recommendedName>
        <fullName evidence="6">Inositolphosphotransferase Aur1/Ipt1 domain-containing protein</fullName>
    </recommendedName>
</protein>
<keyword evidence="8" id="KW-1185">Reference proteome</keyword>
<keyword evidence="4 5" id="KW-0472">Membrane</keyword>